<dbReference type="InterPro" id="IPR025157">
    <property type="entry name" value="Hemagglutinin_rpt"/>
</dbReference>
<dbReference type="NCBIfam" id="TIGR01901">
    <property type="entry name" value="adhes_NPXG"/>
    <property type="match status" value="1"/>
</dbReference>
<dbReference type="SMART" id="SM00912">
    <property type="entry name" value="Haemagg_act"/>
    <property type="match status" value="1"/>
</dbReference>
<dbReference type="InterPro" id="IPR011050">
    <property type="entry name" value="Pectin_lyase_fold/virulence"/>
</dbReference>
<dbReference type="RefSeq" id="WP_119531443.1">
    <property type="nucleotide sequence ID" value="NZ_NRJG01000078.1"/>
</dbReference>
<dbReference type="EMBL" id="NRJG01000078">
    <property type="protein sequence ID" value="RIY37851.1"/>
    <property type="molecule type" value="Genomic_DNA"/>
</dbReference>
<gene>
    <name evidence="3" type="ORF">CKF58_04595</name>
</gene>
<dbReference type="InterPro" id="IPR008638">
    <property type="entry name" value="FhaB/CdiA-like_TPS"/>
</dbReference>
<evidence type="ECO:0000256" key="1">
    <source>
        <dbReference type="SAM" id="Coils"/>
    </source>
</evidence>
<dbReference type="Pfam" id="PF05860">
    <property type="entry name" value="TPS"/>
    <property type="match status" value="1"/>
</dbReference>
<reference evidence="3 4" key="1">
    <citation type="submission" date="2017-08" db="EMBL/GenBank/DDBJ databases">
        <title>Reclassification of Bisgaard taxon 37 and 44.</title>
        <authorList>
            <person name="Christensen H."/>
        </authorList>
    </citation>
    <scope>NUCLEOTIDE SEQUENCE [LARGE SCALE GENOMIC DNA]</scope>
    <source>
        <strain evidence="3 4">111</strain>
    </source>
</reference>
<name>A0A3A1YJU6_9GAMM</name>
<dbReference type="Gene3D" id="2.160.20.10">
    <property type="entry name" value="Single-stranded right-handed beta-helix, Pectin lyase-like"/>
    <property type="match status" value="1"/>
</dbReference>
<dbReference type="SUPFAM" id="SSF51126">
    <property type="entry name" value="Pectin lyase-like"/>
    <property type="match status" value="1"/>
</dbReference>
<dbReference type="InterPro" id="IPR012334">
    <property type="entry name" value="Pectin_lyas_fold"/>
</dbReference>
<dbReference type="Pfam" id="PF13332">
    <property type="entry name" value="Fil_haemagg_2"/>
    <property type="match status" value="1"/>
</dbReference>
<feature type="domain" description="Filamentous haemagglutinin FhaB/tRNA nuclease CdiA-like TPS" evidence="2">
    <location>
        <begin position="99"/>
        <end position="217"/>
    </location>
</feature>
<evidence type="ECO:0000313" key="3">
    <source>
        <dbReference type="EMBL" id="RIY37851.1"/>
    </source>
</evidence>
<dbReference type="Proteomes" id="UP000265916">
    <property type="component" value="Unassembled WGS sequence"/>
</dbReference>
<sequence length="1803" mass="191800">MKKHQYNTFIKKIRNDHKVNQISQILLQDTDSTPAKGIGLKDVNNMLVAASFLVGVPALANANTVETPKTATTATLVSKNDLNVNVDTTQSTALNVENVNNVPVINIENPNNAGVSDNRFSNFSTNTGAVFKNNTVAVDSSVLKQKLAANPNLKEAAKVILAQVTGNNKSVIKGTLEVLGQKADLLIINPNGIDLNGVNLVNTRDFTAATAEVNANNYDAMDVRRGEINVNGDLTTDDVNVLKLIAHAVQVKAKIAPSKKNKKAADIVISAGKQKFDHKTNTATAVDTSAEEPRVAISGDALGSMYGNKVNFIVTESGAGVEFDGLVLGDDNIAITADGQIKVNQVISDKDVQVASKNADVTTKGLVTGKNTSVKGKRVFIEADSLVNAEQQTTLSASEKVELSGQVHGDNVLLSATDFDTNEQASVSATKATIEYTQGVESADKFATLNKIASQTSAGKVALKTTNVTVNQGENVTVSAVNEFVVTDTFKNHGILSLEHRLDLDTDESILVSTGKNFENYGVLLAHNLGVKSTKNINLAGATFIYNDALLLAQNVEQSGALAVGGNLTVIADQFNVNGTLNGEAKIDTTDSITASHYADWRLRRDLYNITTQFGKVNLDGVTVNGGKLNVKGNLIVVGLAYQDQETLNQFTDNSEVVSLNDNKLDFNARNASISVGEDLTVIGDVTNKVDTIQVPVADLLKRSGKVTFSFQPRTWINTGLMRAKVQTFDSVYDLFQGLFGNSKNFSWRNGAYQIKGEYVLDTLREGFTDTYSQQLMSTVFGSDWKFANFNTLKDRWNNFLAKENNLQVTFYAAGGQLSVGGNYTQTGGDLYVGTDRNLYTVDTKTNKDYSINLARAGLSDSKVTRTEAASLVNLNAEIGAEVNDLISSATAEFNNVSEIKDFSTIADGLPLDGDNTTLALNVLQQVKDQTGNYLLKSASATEVINELITNTARYNKKLAELNAWYQEKVDSNLTVKTKEFYTKQYEVKLNRLNTQYDQLTFVKNADGTYAPSLKLSSKTQRIVTDYALAAAIVETGNDLSVTEAESITTNNAMLKGKNVTLEAPEINLEAAANGNAVIAEEATVINADNFKLLGNAKLGNLTLFANNAELSSKGALDSKGNQTLSGTATAKNAEVVVTGELALNAYKVLVENNATYTAESLNLLGDTVVGSSYAKEDVAGAVGTTETKKVAASVVGSELTADNLVIYTDYMHTQSAKVNAHNKAEITVTEDLLADTISNYEETKTHTETIKVGASANADFGGYKGSASVSLADNNGTAKVEGGVVRDKNTTGKAGAGFSISYSVVDTTSSAKVAENNKYNAQDLTINVGGTAELGNTDINVDTASKEPAKAVINANKVTSEQVQNTYTETTKSHSVGFSIGSTISSPGVTSLSNVVSNIATAVEQGSELNSTFGMLTNVAKNAMNIVQDPSASIGIKTGLEANWSNTSSKEVVDNRNNYKGDLTINAQDSINLKAVNGHELNNLSLTADNVSIEGGVSPKEVSTKEGGFKLGLETGIVADKTGVNAKIAGTLAVTGEFADTSEQNVRSSELNVKNLEINAEATKLEATTIEAEKADINTQTLDVISKQNTFDGHKTNFTIGATAAVSISPTGAVTPSGSFNTTVSHEVTKSEITENQAGITAKELNVKAEQIALTGGTLIAQETSDISAQVVNAVNLKEFSYTDGGKGGLAFAFDENGVKSITPSAGRLENTHLKQTTHASIIADNVNVEFVDGELNTDIAKLQEVNSFEANEAKNYTFTIDANFEEKVKTQVKDLKNKVVTVANKLGLNLAGNTTNTTNNT</sequence>
<proteinExistence type="predicted"/>
<feature type="non-terminal residue" evidence="3">
    <location>
        <position position="1803"/>
    </location>
</feature>
<feature type="coiled-coil region" evidence="1">
    <location>
        <begin position="1540"/>
        <end position="1574"/>
    </location>
</feature>
<evidence type="ECO:0000313" key="4">
    <source>
        <dbReference type="Proteomes" id="UP000265916"/>
    </source>
</evidence>
<accession>A0A3A1YJU6</accession>
<protein>
    <recommendedName>
        <fullName evidence="2">Filamentous haemagglutinin FhaB/tRNA nuclease CdiA-like TPS domain-containing protein</fullName>
    </recommendedName>
</protein>
<keyword evidence="1" id="KW-0175">Coiled coil</keyword>
<comment type="caution">
    <text evidence="3">The sequence shown here is derived from an EMBL/GenBank/DDBJ whole genome shotgun (WGS) entry which is preliminary data.</text>
</comment>
<keyword evidence="4" id="KW-1185">Reference proteome</keyword>
<organism evidence="3 4">
    <name type="scientific">Psittacicella hinzii</name>
    <dbReference type="NCBI Taxonomy" id="2028575"/>
    <lineage>
        <taxon>Bacteria</taxon>
        <taxon>Pseudomonadati</taxon>
        <taxon>Pseudomonadota</taxon>
        <taxon>Gammaproteobacteria</taxon>
        <taxon>Pasteurellales</taxon>
        <taxon>Psittacicellaceae</taxon>
        <taxon>Psittacicella</taxon>
    </lineage>
</organism>
<evidence type="ECO:0000259" key="2">
    <source>
        <dbReference type="SMART" id="SM00912"/>
    </source>
</evidence>